<keyword evidence="11" id="KW-0547">Nucleotide-binding</keyword>
<keyword evidence="15" id="KW-0693">Viral RNA replication</keyword>
<evidence type="ECO:0000256" key="5">
    <source>
        <dbReference type="ARBA" id="ARBA00022484"/>
    </source>
</evidence>
<dbReference type="KEGG" id="vg:80535971"/>
<keyword evidence="7" id="KW-0507">mRNA processing</keyword>
<dbReference type="InterPro" id="IPR025786">
    <property type="entry name" value="Mononega_L_MeTrfase"/>
</dbReference>
<feature type="transmembrane region" description="Helical" evidence="27">
    <location>
        <begin position="1965"/>
        <end position="1986"/>
    </location>
</feature>
<evidence type="ECO:0000256" key="8">
    <source>
        <dbReference type="ARBA" id="ARBA00022679"/>
    </source>
</evidence>
<evidence type="ECO:0000256" key="1">
    <source>
        <dbReference type="ARBA" id="ARBA00004192"/>
    </source>
</evidence>
<comment type="catalytic activity">
    <reaction evidence="24">
        <text>a 5'-end (5'-triphosphoguanosine)-adenylyl-adenylyl-cytidylyl-adenosine in mRNA + S-adenosyl-L-methionine = a 5'-end (5'-triphosphoguanosine)-(2'-O-methyladenylyl)-adenylyl-cytidylyl-adenosine in mRNA + S-adenosyl-L-homocysteine + H(+)</text>
        <dbReference type="Rhea" id="RHEA:65380"/>
        <dbReference type="Rhea" id="RHEA-COMP:16797"/>
        <dbReference type="Rhea" id="RHEA-COMP:16801"/>
        <dbReference type="ChEBI" id="CHEBI:15378"/>
        <dbReference type="ChEBI" id="CHEBI:57856"/>
        <dbReference type="ChEBI" id="CHEBI:59789"/>
        <dbReference type="ChEBI" id="CHEBI:156482"/>
        <dbReference type="ChEBI" id="CHEBI:156484"/>
    </reaction>
</comment>
<evidence type="ECO:0000256" key="14">
    <source>
        <dbReference type="ARBA" id="ARBA00022844"/>
    </source>
</evidence>
<evidence type="ECO:0000256" key="12">
    <source>
        <dbReference type="ARBA" id="ARBA00022801"/>
    </source>
</evidence>
<dbReference type="Proteomes" id="UP000677629">
    <property type="component" value="Segment"/>
</dbReference>
<dbReference type="GO" id="GO:0003968">
    <property type="term" value="F:RNA-directed RNA polymerase activity"/>
    <property type="evidence" value="ECO:0007669"/>
    <property type="project" value="UniProtKB-KW"/>
</dbReference>
<keyword evidence="27" id="KW-1133">Transmembrane helix</keyword>
<evidence type="ECO:0000256" key="9">
    <source>
        <dbReference type="ARBA" id="ARBA00022691"/>
    </source>
</evidence>
<dbReference type="Pfam" id="PF21080">
    <property type="entry name" value="Methyltrans_Mon_1st"/>
    <property type="match status" value="1"/>
</dbReference>
<dbReference type="EC" id="2.7.7.48" evidence="3"/>
<evidence type="ECO:0000256" key="22">
    <source>
        <dbReference type="ARBA" id="ARBA00030436"/>
    </source>
</evidence>
<evidence type="ECO:0000256" key="7">
    <source>
        <dbReference type="ARBA" id="ARBA00022664"/>
    </source>
</evidence>
<dbReference type="PROSITE" id="PS51590">
    <property type="entry name" value="SAM_MT_MNV_L"/>
    <property type="match status" value="1"/>
</dbReference>
<evidence type="ECO:0000256" key="13">
    <source>
        <dbReference type="ARBA" id="ARBA00022840"/>
    </source>
</evidence>
<evidence type="ECO:0000256" key="26">
    <source>
        <dbReference type="ARBA" id="ARBA00048548"/>
    </source>
</evidence>
<evidence type="ECO:0000256" key="18">
    <source>
        <dbReference type="ARBA" id="ARBA00023268"/>
    </source>
</evidence>
<dbReference type="InterPro" id="IPR014023">
    <property type="entry name" value="Mononeg_RNA_pol_cat"/>
</dbReference>
<keyword evidence="12" id="KW-0378">Hydrolase</keyword>
<dbReference type="Pfam" id="PF00946">
    <property type="entry name" value="Mononeg_RNA_pol"/>
    <property type="match status" value="1"/>
</dbReference>
<evidence type="ECO:0000256" key="2">
    <source>
        <dbReference type="ARBA" id="ARBA00004328"/>
    </source>
</evidence>
<keyword evidence="6" id="KW-0489">Methyltransferase</keyword>
<protein>
    <recommendedName>
        <fullName evidence="23">Replicase</fullName>
        <ecNumber evidence="21">2.1.1.375</ecNumber>
        <ecNumber evidence="3">2.7.7.48</ecNumber>
        <ecNumber evidence="4">2.7.7.88</ecNumber>
    </recommendedName>
    <alternativeName>
        <fullName evidence="22">Transcriptase</fullName>
    </alternativeName>
</protein>
<evidence type="ECO:0000256" key="25">
    <source>
        <dbReference type="ARBA" id="ARBA00047370"/>
    </source>
</evidence>
<dbReference type="InterPro" id="IPR039530">
    <property type="entry name" value="L_methyltransferase_rhabdo"/>
</dbReference>
<evidence type="ECO:0000256" key="15">
    <source>
        <dbReference type="ARBA" id="ARBA00022953"/>
    </source>
</evidence>
<dbReference type="EC" id="2.7.7.88" evidence="4"/>
<keyword evidence="27" id="KW-0812">Transmembrane</keyword>
<dbReference type="GO" id="GO:0030430">
    <property type="term" value="C:host cell cytoplasm"/>
    <property type="evidence" value="ECO:0007669"/>
    <property type="project" value="UniProtKB-SubCell"/>
</dbReference>
<keyword evidence="8" id="KW-0808">Transferase</keyword>
<keyword evidence="14" id="KW-0946">Virion</keyword>
<keyword evidence="16" id="KW-0506">mRNA capping</keyword>
<dbReference type="NCBIfam" id="TIGR04198">
    <property type="entry name" value="paramyx_RNAcap"/>
    <property type="match status" value="1"/>
</dbReference>
<evidence type="ECO:0000256" key="16">
    <source>
        <dbReference type="ARBA" id="ARBA00023042"/>
    </source>
</evidence>
<evidence type="ECO:0000256" key="23">
    <source>
        <dbReference type="ARBA" id="ARBA00031012"/>
    </source>
</evidence>
<dbReference type="InterPro" id="IPR026890">
    <property type="entry name" value="Mononeg_mRNAcap"/>
</dbReference>
<evidence type="ECO:0000313" key="30">
    <source>
        <dbReference type="EMBL" id="QBQ65046.1"/>
    </source>
</evidence>
<evidence type="ECO:0000259" key="29">
    <source>
        <dbReference type="PROSITE" id="PS51590"/>
    </source>
</evidence>
<evidence type="ECO:0000256" key="10">
    <source>
        <dbReference type="ARBA" id="ARBA00022695"/>
    </source>
</evidence>
<keyword evidence="31" id="KW-1185">Reference proteome</keyword>
<dbReference type="RefSeq" id="YP_010797959.1">
    <property type="nucleotide sequence ID" value="NC_076266.1"/>
</dbReference>
<comment type="subcellular location">
    <subcellularLocation>
        <location evidence="1">Host cytoplasm</location>
    </subcellularLocation>
    <subcellularLocation>
        <location evidence="2">Virion</location>
    </subcellularLocation>
</comment>
<dbReference type="Pfam" id="PF14318">
    <property type="entry name" value="Mononeg_mRNAcap"/>
    <property type="match status" value="1"/>
</dbReference>
<feature type="transmembrane region" description="Helical" evidence="27">
    <location>
        <begin position="1998"/>
        <end position="2016"/>
    </location>
</feature>
<dbReference type="EMBL" id="MH688524">
    <property type="protein sequence ID" value="QBQ65046.1"/>
    <property type="molecule type" value="Viral_cRNA"/>
</dbReference>
<comment type="catalytic activity">
    <reaction evidence="20">
        <text>a 5'-end (5'-triphosphoguanosine)-(2'-O-methyladenylyl)-adenylyl-cytidylyl-adenosine in mRNA + S-adenosyl-L-methionine = a 5'-end (N(7)-methyl 5'-triphosphoguanosine)-(2'-O-methyladenylyl)-adenylyl-cytidylyl-adenosine in mRNA + S-adenosyl-L-homocysteine</text>
        <dbReference type="Rhea" id="RHEA:65440"/>
        <dbReference type="Rhea" id="RHEA-COMP:16798"/>
        <dbReference type="Rhea" id="RHEA-COMP:16801"/>
        <dbReference type="ChEBI" id="CHEBI:57856"/>
        <dbReference type="ChEBI" id="CHEBI:59789"/>
        <dbReference type="ChEBI" id="CHEBI:156482"/>
        <dbReference type="ChEBI" id="CHEBI:156483"/>
    </reaction>
</comment>
<sequence length="2172" mass="250496">MDNFEFLETEDFDYYDNLELDTFEDFEISQDAPTGTGFISQDYNLNSPLIVDAMVNGFKYLTGNEIEPRYKHLTPELDDLIKITDKLNYNRDNLCNPIHNHRRMEYLFNLKADKLLKIDPVDRWEEIHEMTEEIPTITIRKILNIKREHDKNWIHRLKLLPRDETSNVIFHNEWNLFLETHFIIHFLNSGMSHQSTGWISQIFHVKRIKKPPLDEYTLLGKSKSDIHWIIGKSFVINLKSHQLFDKNFLLMLKDICLARVMSLLSITYRYDQPDLDLALKLRSFYDKGDKLLSRYGDEGYDIIKLVEAEAVSRWNEIGQIMRPKIPLANDLFNHLETYYTTTKAHLDINLIYDFVEIIRLEDDPWMIGQYYGAFRHWGHPYINYLEGLRDLERRVNEDIDVDEEYAEALASDLAYLILRGQFQGRKKWFARSTGLPKNSPLKECIDTGVWPTAKVIEDFGPNWHKLDLIPCFEVPDSIDITDLFNDKAHSLNRNEVIEHIQSNNNRPIPARRVMETLLTEETVDIPKFLRNIDENGLEWDDLVIGLKAKERELKRKGRFFSLMSWNLRLYFVITEYLIKKHYVPLFSGLTMADDLTTVTKKLLAATSGQGSDNYNRIFISNSLDYDKWNNRQRMTSNRHVFQVMGQFLGYPNLFLRTHEFFENSLIYYNERPDLMSVQNRRVVNVNINSPVVWEGQLGGFEGLRQKGWSVLNYLVLRREALTRNTQTKFLAQGDNQIVITQYTPMSSKNDECLDREIQNIWDNNKEIMTRIRIATGKLGLIINEDEVITSAELLIYGKTPVFRGKVIPLETKRWSRISTVNNDQLPSFSNSLASVTTNALSVNQFSESTDEVILNHHFFGGFTISLISYYNAIVGIDPFDWETLSVSQKQKFCLRLLYKDPSVGGACGTNYLRFIISRFPDPLCESLTWWKILSEQSASPIVKALSEECGNPKIGEINILTQTMLLEDPTSLNIPGGLSSDTMIKNKIFEGLTSKIQEGKITNQMIKESVMFSANFKGPFINWLFKITPVFPRFLSEFYTGTYFRITEGLVSIFQNSRTIRKTFSKNFNKELYQVIVKSEQMSIKSVTKPRTGYLEGITWSCSASHCDKLRKISWGPKLVGVTVPHPAEFLIEKTCTHGCEGAHIVAKKVKLSERRPWSRGPLNPYLGSKTKESTSILQPWEKHIEVPLIKRASDLRKAINWFILPGSKLAESIYSNLNSLTGLDLREEIHDYQRTGSSQHRLRCARVSSEGNPAIGFNNLMYVTVTTDSLGELNEHNHDFMYQSVICWAGIVSTLPGNRYGETDVTHFHIADPKCIRQIEEHVLESPSIFPFPDKSKQIKKMITKEMEIKLSPRFTEHRIVDWTNLSPEEKSWEVGRAQGFLWGLAVYNNTTETEKDILFPTTVSKKVHPIPYMFGIHRGFSLGASLTPSYTRYGSLSEKARLKFEGSYWNIVDKAVNESNLPNIINQKSFQPILRRMGNDVIKSYPAAQCELVEVIRRWFLRRLISDRLDKSVWTTYDIIAFAEMNDEYTLGMFRLAESILPVFQYSKLSTTSLHILKNAMKTMRNLNDYKEQQLPRDKITRLQTVFRSPKFPKYAIVPSEIRHAVSDIPPMSKAIDSHYDQVEYNEFDGLGGSIVKCDFQPAGLTKFDAHTIEKYQLLQIRCTLFSSVRLIQWSTGAHYKYKDLTLMYEIKGDGIFCGDGSGGIGANHLRKNLYARVIFNSKLDLGGESWKGLAPAGPGAYTVSGPDVIERCVNYSTCWEEPSDLSLEETWINFLSLIKVHHLDIEVICCDAEIFDFEVTNKVEDMILKYVPLIFKRFTGMLIYKTYWSRLLDNTTICHKLSQYFLEVDVTMPRCQGSFTSEVYIVAQRLRIPEVPLQTELTLATIDMIYQSLKVYSTYESEFNRAKELSYYLAIKGMELKVPFTKLEDIAIYLTTVGVETGLALTMSELLCAEIGKGLHPYGFLVFVGFMISRSLLPITFWYKKHRKMPSSNRLQKMIAALFGLWFGVIYLTDDVTSFSTLTNVYQGDIPLQVYRSHTIFKKKKTKAGKILTTDKALGRIMSWKICNGPAAKVIDPGPRAGITQQMTRMMIILYQGKNTLRPFEKEDVLQCNEMLQTFDKIATVRKILTRTGIDFSKILEYPVDVVPINPPPEAEDELPYNDVYTELE</sequence>
<dbReference type="Pfam" id="PF14314">
    <property type="entry name" value="Methyltrans_Mon_2nd"/>
    <property type="match status" value="1"/>
</dbReference>
<evidence type="ECO:0000256" key="20">
    <source>
        <dbReference type="ARBA" id="ARBA00024499"/>
    </source>
</evidence>
<evidence type="ECO:0000256" key="19">
    <source>
        <dbReference type="ARBA" id="ARBA00024494"/>
    </source>
</evidence>
<comment type="catalytic activity">
    <reaction evidence="19">
        <text>a 5'-end triphospho-adenylyl-adenylyl-cytidylyl-adenosine in mRNA + GDP + H(+) = a 5'-end (5'-triphosphoguanosine)-adenylyl-adenylyl-cytidylyl-adenosine in mRNA + diphosphate</text>
        <dbReference type="Rhea" id="RHEA:65436"/>
        <dbReference type="Rhea" id="RHEA-COMP:16797"/>
        <dbReference type="Rhea" id="RHEA-COMP:16799"/>
        <dbReference type="ChEBI" id="CHEBI:15378"/>
        <dbReference type="ChEBI" id="CHEBI:33019"/>
        <dbReference type="ChEBI" id="CHEBI:58189"/>
        <dbReference type="ChEBI" id="CHEBI:156484"/>
        <dbReference type="ChEBI" id="CHEBI:156503"/>
        <dbReference type="EC" id="2.7.7.88"/>
    </reaction>
</comment>
<evidence type="ECO:0000259" key="28">
    <source>
        <dbReference type="PROSITE" id="PS50526"/>
    </source>
</evidence>
<dbReference type="GO" id="GO:0005524">
    <property type="term" value="F:ATP binding"/>
    <property type="evidence" value="ECO:0007669"/>
    <property type="project" value="UniProtKB-KW"/>
</dbReference>
<evidence type="ECO:0000256" key="17">
    <source>
        <dbReference type="ARBA" id="ARBA00023200"/>
    </source>
</evidence>
<evidence type="ECO:0000256" key="6">
    <source>
        <dbReference type="ARBA" id="ARBA00022603"/>
    </source>
</evidence>
<evidence type="ECO:0000256" key="27">
    <source>
        <dbReference type="SAM" id="Phobius"/>
    </source>
</evidence>
<evidence type="ECO:0000256" key="3">
    <source>
        <dbReference type="ARBA" id="ARBA00012494"/>
    </source>
</evidence>
<comment type="catalytic activity">
    <reaction evidence="26">
        <text>GTP + H2O = GDP + phosphate + H(+)</text>
        <dbReference type="Rhea" id="RHEA:19669"/>
        <dbReference type="ChEBI" id="CHEBI:15377"/>
        <dbReference type="ChEBI" id="CHEBI:15378"/>
        <dbReference type="ChEBI" id="CHEBI:37565"/>
        <dbReference type="ChEBI" id="CHEBI:43474"/>
        <dbReference type="ChEBI" id="CHEBI:58189"/>
    </reaction>
</comment>
<dbReference type="InterPro" id="IPR048397">
    <property type="entry name" value="Methyltrans_Mon_CD"/>
</dbReference>
<dbReference type="EC" id="2.1.1.375" evidence="21"/>
<organism evidence="30">
    <name type="scientific">Xinjiang tick rhabdovirus</name>
    <dbReference type="NCBI Taxonomy" id="2560016"/>
    <lineage>
        <taxon>Viruses</taxon>
        <taxon>Riboviria</taxon>
        <taxon>Orthornavirae</taxon>
        <taxon>Negarnaviricota</taxon>
        <taxon>Haploviricotina</taxon>
        <taxon>Monjiviricetes</taxon>
        <taxon>Mononegavirales</taxon>
        <taxon>Rhabdoviridae</taxon>
        <taxon>Alpharhabdovirinae</taxon>
        <taxon>Lostrhavirus</taxon>
        <taxon>Lostrhavirus hyalomma</taxon>
    </lineage>
</organism>
<dbReference type="PROSITE" id="PS50526">
    <property type="entry name" value="RDRP_SSRNA_NEG_NONSEG"/>
    <property type="match status" value="1"/>
</dbReference>
<dbReference type="GO" id="GO:0004482">
    <property type="term" value="F:mRNA 5'-cap (guanine-N7-)-methyltransferase activity"/>
    <property type="evidence" value="ECO:0007669"/>
    <property type="project" value="InterPro"/>
</dbReference>
<dbReference type="GO" id="GO:0016787">
    <property type="term" value="F:hydrolase activity"/>
    <property type="evidence" value="ECO:0007669"/>
    <property type="project" value="UniProtKB-KW"/>
</dbReference>
<dbReference type="InterPro" id="IPR039736">
    <property type="entry name" value="L_poly_C"/>
</dbReference>
<reference evidence="30" key="1">
    <citation type="submission" date="2018-07" db="EMBL/GenBank/DDBJ databases">
        <title>Viromes of Hyalomma asiaticum, Hyalomma detritum and Dermacentor nuttalli ticks from Xinjiang Uygur Autonomous Region, China.</title>
        <authorList>
            <person name="Shen S."/>
            <person name="Moming A."/>
            <person name="Luo T."/>
            <person name="Chang C."/>
            <person name="Fang Y."/>
            <person name="Wang J."/>
            <person name="Kou C."/>
            <person name="Wang C."/>
            <person name="Su Z."/>
            <person name="Zhang Y."/>
            <person name="Tang S."/>
            <person name="Wu Q."/>
            <person name="Duan X."/>
            <person name="Zhu L."/>
            <person name="Liu X."/>
            <person name="An R."/>
            <person name="Shi J."/>
            <person name="Yang J."/>
            <person name="Zhang Z."/>
            <person name="Liang J."/>
            <person name="Guo R."/>
            <person name="Wang H."/>
            <person name="Zhang Y."/>
            <person name="Sun S."/>
            <person name="Hu Z."/>
            <person name="Deng F."/>
        </authorList>
    </citation>
    <scope>NUCLEOTIDE SEQUENCE</scope>
    <source>
        <strain evidence="30">15-XJ</strain>
    </source>
</reference>
<evidence type="ECO:0000313" key="31">
    <source>
        <dbReference type="Proteomes" id="UP000677629"/>
    </source>
</evidence>
<keyword evidence="10" id="KW-0548">Nucleotidyltransferase</keyword>
<accession>A0A482LV38</accession>
<dbReference type="GeneID" id="80535971"/>
<dbReference type="GO" id="GO:0044423">
    <property type="term" value="C:virion component"/>
    <property type="evidence" value="ECO:0007669"/>
    <property type="project" value="UniProtKB-KW"/>
</dbReference>
<evidence type="ECO:0000256" key="21">
    <source>
        <dbReference type="ARBA" id="ARBA00026099"/>
    </source>
</evidence>
<keyword evidence="9" id="KW-0949">S-adenosyl-L-methionine</keyword>
<comment type="catalytic activity">
    <reaction evidence="25">
        <text>a 5'-end (5'-triphosphoguanosine)-adenylyl-adenylyl-cytidylyl-adenosine in mRNA + 2 S-adenosyl-L-methionine = a 5'-end (N(7)-methyl 5'-triphosphoguanosine)-(2'-O-methyladenylyl)-adenylyl-cytidylyl-adenosine in mRNA + 2 S-adenosyl-L-homocysteine + H(+)</text>
        <dbReference type="Rhea" id="RHEA:65376"/>
        <dbReference type="Rhea" id="RHEA-COMP:16797"/>
        <dbReference type="Rhea" id="RHEA-COMP:16798"/>
        <dbReference type="ChEBI" id="CHEBI:15378"/>
        <dbReference type="ChEBI" id="CHEBI:57856"/>
        <dbReference type="ChEBI" id="CHEBI:59789"/>
        <dbReference type="ChEBI" id="CHEBI:156483"/>
        <dbReference type="ChEBI" id="CHEBI:156484"/>
        <dbReference type="EC" id="2.1.1.375"/>
    </reaction>
</comment>
<evidence type="ECO:0000256" key="24">
    <source>
        <dbReference type="ARBA" id="ARBA00047332"/>
    </source>
</evidence>
<keyword evidence="13" id="KW-0067">ATP-binding</keyword>
<proteinExistence type="predicted"/>
<name>A0A482LV38_9RHAB</name>
<feature type="domain" description="Mononegavirus-type SAM-dependent 2'-O-MTase" evidence="29">
    <location>
        <begin position="1672"/>
        <end position="1869"/>
    </location>
</feature>
<feature type="domain" description="RdRp catalytic" evidence="28">
    <location>
        <begin position="617"/>
        <end position="804"/>
    </location>
</feature>
<evidence type="ECO:0000256" key="11">
    <source>
        <dbReference type="ARBA" id="ARBA00022741"/>
    </source>
</evidence>
<keyword evidence="17" id="KW-1035">Host cytoplasm</keyword>
<keyword evidence="5" id="KW-0696">RNA-directed RNA polymerase</keyword>
<evidence type="ECO:0000256" key="4">
    <source>
        <dbReference type="ARBA" id="ARBA00012582"/>
    </source>
</evidence>
<keyword evidence="27" id="KW-0472">Membrane</keyword>
<keyword evidence="18" id="KW-0511">Multifunctional enzyme</keyword>